<organism evidence="1 2">
    <name type="scientific">Phytophthora nicotianae (strain INRA-310)</name>
    <name type="common">Phytophthora parasitica</name>
    <dbReference type="NCBI Taxonomy" id="761204"/>
    <lineage>
        <taxon>Eukaryota</taxon>
        <taxon>Sar</taxon>
        <taxon>Stramenopiles</taxon>
        <taxon>Oomycota</taxon>
        <taxon>Peronosporomycetes</taxon>
        <taxon>Peronosporales</taxon>
        <taxon>Peronosporaceae</taxon>
        <taxon>Phytophthora</taxon>
    </lineage>
</organism>
<sequence>MTDEDLHPYRYGYFVVGAPAQILDNGAGNLAWGGVANGTLCYMHSLGWDTIDQASAAHNAIQDALVHHRTLVDLPNPPEFINVTLVQPNGAETSGEKWPSEANLEHEFEVNSRGIRHKRRVIIPIGLLPAKVDTCYVKFSQLNAKIEKQYQYIMHAVDLAFVQTVWKAQGATLKRVALLLEDSQPKPVWAFEHLYVGTTRVQTADGLRCLPLTSSYNRNKLLSLRPNIYTVKWLMSIDETVSGKQENNGIHYRT</sequence>
<protein>
    <submittedName>
        <fullName evidence="1">Uncharacterized protein</fullName>
    </submittedName>
</protein>
<evidence type="ECO:0000313" key="2">
    <source>
        <dbReference type="Proteomes" id="UP000018817"/>
    </source>
</evidence>
<evidence type="ECO:0000313" key="1">
    <source>
        <dbReference type="EMBL" id="ETN09973.1"/>
    </source>
</evidence>
<reference evidence="1 2" key="2">
    <citation type="submission" date="2013-11" db="EMBL/GenBank/DDBJ databases">
        <title>The Genome Sequence of Phytophthora parasitica INRA-310.</title>
        <authorList>
            <consortium name="The Broad Institute Genomics Platform"/>
            <person name="Russ C."/>
            <person name="Tyler B."/>
            <person name="Panabieres F."/>
            <person name="Shan W."/>
            <person name="Tripathy S."/>
            <person name="Grunwald N."/>
            <person name="Machado M."/>
            <person name="Johnson C.S."/>
            <person name="Arredondo F."/>
            <person name="Hong C."/>
            <person name="Coffey M."/>
            <person name="Young S.K."/>
            <person name="Zeng Q."/>
            <person name="Gargeya S."/>
            <person name="Fitzgerald M."/>
            <person name="Abouelleil A."/>
            <person name="Alvarado L."/>
            <person name="Chapman S.B."/>
            <person name="Gainer-Dewar J."/>
            <person name="Goldberg J."/>
            <person name="Griggs A."/>
            <person name="Gujja S."/>
            <person name="Hansen M."/>
            <person name="Howarth C."/>
            <person name="Imamovic A."/>
            <person name="Ireland A."/>
            <person name="Larimer J."/>
            <person name="McCowan C."/>
            <person name="Murphy C."/>
            <person name="Pearson M."/>
            <person name="Poon T.W."/>
            <person name="Priest M."/>
            <person name="Roberts A."/>
            <person name="Saif S."/>
            <person name="Shea T."/>
            <person name="Sykes S."/>
            <person name="Wortman J."/>
            <person name="Nusbaum C."/>
            <person name="Birren B."/>
        </authorList>
    </citation>
    <scope>NUCLEOTIDE SEQUENCE [LARGE SCALE GENOMIC DNA]</scope>
    <source>
        <strain evidence="1 2">INRA-310</strain>
    </source>
</reference>
<dbReference type="SUPFAM" id="SSF52540">
    <property type="entry name" value="P-loop containing nucleoside triphosphate hydrolases"/>
    <property type="match status" value="1"/>
</dbReference>
<dbReference type="InterPro" id="IPR027417">
    <property type="entry name" value="P-loop_NTPase"/>
</dbReference>
<accession>W2Q9W9</accession>
<dbReference type="OMA" id="WLMSIDE"/>
<proteinExistence type="predicted"/>
<dbReference type="OrthoDB" id="10578057at2759"/>
<gene>
    <name evidence="1" type="ORF">PPTG_22769</name>
</gene>
<dbReference type="Gene3D" id="3.40.50.300">
    <property type="entry name" value="P-loop containing nucleotide triphosphate hydrolases"/>
    <property type="match status" value="1"/>
</dbReference>
<dbReference type="AlphaFoldDB" id="W2Q9W9"/>
<dbReference type="Proteomes" id="UP000018817">
    <property type="component" value="Unassembled WGS sequence"/>
</dbReference>
<reference evidence="2" key="1">
    <citation type="submission" date="2011-12" db="EMBL/GenBank/DDBJ databases">
        <authorList>
            <consortium name="The Broad Institute Genome Sequencing Platform"/>
            <person name="Russ C."/>
            <person name="Tyler B."/>
            <person name="Panabieres F."/>
            <person name="Shan W."/>
            <person name="Tripathy S."/>
            <person name="Grunwald N."/>
            <person name="Machado M."/>
            <person name="Young S.K."/>
            <person name="Zeng Q."/>
            <person name="Gargeya S."/>
            <person name="Fitzgerald M."/>
            <person name="Haas B."/>
            <person name="Abouelleil A."/>
            <person name="Alvarado L."/>
            <person name="Arachchi H.M."/>
            <person name="Berlin A."/>
            <person name="Chapman S.B."/>
            <person name="Gearin G."/>
            <person name="Goldberg J."/>
            <person name="Griggs A."/>
            <person name="Gujja S."/>
            <person name="Hansen M."/>
            <person name="Heiman D."/>
            <person name="Howarth C."/>
            <person name="Larimer J."/>
            <person name="Lui A."/>
            <person name="MacDonald P.J.P."/>
            <person name="McCowen C."/>
            <person name="Montmayeur A."/>
            <person name="Murphy C."/>
            <person name="Neiman D."/>
            <person name="Pearson M."/>
            <person name="Priest M."/>
            <person name="Roberts A."/>
            <person name="Saif S."/>
            <person name="Shea T."/>
            <person name="Sisk P."/>
            <person name="Stolte C."/>
            <person name="Sykes S."/>
            <person name="Wortman J."/>
            <person name="Nusbaum C."/>
            <person name="Birren B."/>
        </authorList>
    </citation>
    <scope>NUCLEOTIDE SEQUENCE [LARGE SCALE GENOMIC DNA]</scope>
    <source>
        <strain evidence="2">INRA-310</strain>
    </source>
</reference>
<dbReference type="EMBL" id="KI669583">
    <property type="protein sequence ID" value="ETN09973.1"/>
    <property type="molecule type" value="Genomic_DNA"/>
</dbReference>
<dbReference type="RefSeq" id="XP_008904410.1">
    <property type="nucleotide sequence ID" value="XM_008906162.1"/>
</dbReference>
<name>W2Q9W9_PHYN3</name>
<dbReference type="VEuPathDB" id="FungiDB:PPTG_22769"/>
<dbReference type="GeneID" id="20191368"/>